<evidence type="ECO:0000313" key="1">
    <source>
        <dbReference type="EMBL" id="KIE44784.1"/>
    </source>
</evidence>
<name>A0A0C1TVM5_9CLOT</name>
<organism evidence="1 2">
    <name type="scientific">Clostridium argentinense CDC 2741</name>
    <dbReference type="NCBI Taxonomy" id="1418104"/>
    <lineage>
        <taxon>Bacteria</taxon>
        <taxon>Bacillati</taxon>
        <taxon>Bacillota</taxon>
        <taxon>Clostridia</taxon>
        <taxon>Eubacteriales</taxon>
        <taxon>Clostridiaceae</taxon>
        <taxon>Clostridium</taxon>
    </lineage>
</organism>
<dbReference type="EMBL" id="AYSO01000020">
    <property type="protein sequence ID" value="KIE44784.1"/>
    <property type="molecule type" value="Genomic_DNA"/>
</dbReference>
<gene>
    <name evidence="1" type="ORF">U732_557</name>
</gene>
<dbReference type="Proteomes" id="UP000031366">
    <property type="component" value="Unassembled WGS sequence"/>
</dbReference>
<protein>
    <submittedName>
        <fullName evidence="1">Uncharacterized protein</fullName>
    </submittedName>
</protein>
<accession>A0A0C1TVM5</accession>
<reference evidence="1 2" key="1">
    <citation type="journal article" date="2015" name="Infect. Genet. Evol.">
        <title>Genomic sequences of six botulinum neurotoxin-producing strains representing three clostridial species illustrate the mobility and diversity of botulinum neurotoxin genes.</title>
        <authorList>
            <person name="Smith T.J."/>
            <person name="Hill K.K."/>
            <person name="Xie G."/>
            <person name="Foley B.T."/>
            <person name="Williamson C.H."/>
            <person name="Foster J.T."/>
            <person name="Johnson S.L."/>
            <person name="Chertkov O."/>
            <person name="Teshima H."/>
            <person name="Gibbons H.S."/>
            <person name="Johnsky L.A."/>
            <person name="Karavis M.A."/>
            <person name="Smith L.A."/>
        </authorList>
    </citation>
    <scope>NUCLEOTIDE SEQUENCE [LARGE SCALE GENOMIC DNA]</scope>
    <source>
        <strain evidence="1 2">CDC 2741</strain>
    </source>
</reference>
<proteinExistence type="predicted"/>
<sequence length="32" mass="3625">MKKVINMVKVIFKIILFGGFVSAKDLAESIER</sequence>
<keyword evidence="2" id="KW-1185">Reference proteome</keyword>
<dbReference type="AlphaFoldDB" id="A0A0C1TVM5"/>
<evidence type="ECO:0000313" key="2">
    <source>
        <dbReference type="Proteomes" id="UP000031366"/>
    </source>
</evidence>
<comment type="caution">
    <text evidence="1">The sequence shown here is derived from an EMBL/GenBank/DDBJ whole genome shotgun (WGS) entry which is preliminary data.</text>
</comment>